<dbReference type="PIRSF" id="PIRSF001439">
    <property type="entry name" value="CryM"/>
    <property type="match status" value="1"/>
</dbReference>
<comment type="caution">
    <text evidence="3">The sequence shown here is derived from an EMBL/GenBank/DDBJ whole genome shotgun (WGS) entry which is preliminary data.</text>
</comment>
<dbReference type="Proteomes" id="UP001153555">
    <property type="component" value="Unassembled WGS sequence"/>
</dbReference>
<proteinExistence type="inferred from homology"/>
<dbReference type="EMBL" id="CACSLK010027624">
    <property type="protein sequence ID" value="CAA0826402.1"/>
    <property type="molecule type" value="Genomic_DNA"/>
</dbReference>
<dbReference type="GO" id="GO:0019752">
    <property type="term" value="P:carboxylic acid metabolic process"/>
    <property type="evidence" value="ECO:0007669"/>
    <property type="project" value="UniProtKB-ARBA"/>
</dbReference>
<organism evidence="3 4">
    <name type="scientific">Striga hermonthica</name>
    <name type="common">Purple witchweed</name>
    <name type="synonym">Buchnera hermonthica</name>
    <dbReference type="NCBI Taxonomy" id="68872"/>
    <lineage>
        <taxon>Eukaryota</taxon>
        <taxon>Viridiplantae</taxon>
        <taxon>Streptophyta</taxon>
        <taxon>Embryophyta</taxon>
        <taxon>Tracheophyta</taxon>
        <taxon>Spermatophyta</taxon>
        <taxon>Magnoliopsida</taxon>
        <taxon>eudicotyledons</taxon>
        <taxon>Gunneridae</taxon>
        <taxon>Pentapetalae</taxon>
        <taxon>asterids</taxon>
        <taxon>lamiids</taxon>
        <taxon>Lamiales</taxon>
        <taxon>Orobanchaceae</taxon>
        <taxon>Buchnereae</taxon>
        <taxon>Striga</taxon>
    </lineage>
</organism>
<reference evidence="3" key="1">
    <citation type="submission" date="2019-12" db="EMBL/GenBank/DDBJ databases">
        <authorList>
            <person name="Scholes J."/>
        </authorList>
    </citation>
    <scope>NUCLEOTIDE SEQUENCE</scope>
</reference>
<name>A0A9N7RCW4_STRHE</name>
<dbReference type="GO" id="GO:0005737">
    <property type="term" value="C:cytoplasm"/>
    <property type="evidence" value="ECO:0007669"/>
    <property type="project" value="TreeGrafter"/>
</dbReference>
<gene>
    <name evidence="3" type="ORF">SHERM_01608</name>
</gene>
<dbReference type="PANTHER" id="PTHR13812">
    <property type="entry name" value="KETIMINE REDUCTASE MU-CRYSTALLIN"/>
    <property type="match status" value="1"/>
</dbReference>
<keyword evidence="4" id="KW-1185">Reference proteome</keyword>
<dbReference type="FunFam" id="3.40.50.720:FF:000311">
    <property type="entry name" value="Ornithine cyclodeaminase"/>
    <property type="match status" value="1"/>
</dbReference>
<comment type="similarity">
    <text evidence="1">Belongs to the ornithine cyclodeaminase/mu-crystallin family.</text>
</comment>
<dbReference type="Gene3D" id="3.30.1780.10">
    <property type="entry name" value="ornithine cyclodeaminase, domain 1"/>
    <property type="match status" value="1"/>
</dbReference>
<protein>
    <submittedName>
        <fullName evidence="3">NAD(P)-binding Rossmann-fold superfamily protein</fullName>
    </submittedName>
</protein>
<accession>A0A9N7RCW4</accession>
<dbReference type="AlphaFoldDB" id="A0A9N7RCW4"/>
<dbReference type="Pfam" id="PF02423">
    <property type="entry name" value="OCD_Mu_crystall"/>
    <property type="match status" value="1"/>
</dbReference>
<dbReference type="OrthoDB" id="41492at2759"/>
<dbReference type="InterPro" id="IPR036291">
    <property type="entry name" value="NAD(P)-bd_dom_sf"/>
</dbReference>
<dbReference type="InterPro" id="IPR023401">
    <property type="entry name" value="ODC_N"/>
</dbReference>
<dbReference type="PANTHER" id="PTHR13812:SF19">
    <property type="entry name" value="KETIMINE REDUCTASE MU-CRYSTALLIN"/>
    <property type="match status" value="1"/>
</dbReference>
<evidence type="ECO:0000313" key="4">
    <source>
        <dbReference type="Proteomes" id="UP001153555"/>
    </source>
</evidence>
<evidence type="ECO:0000313" key="3">
    <source>
        <dbReference type="EMBL" id="CAA0826402.1"/>
    </source>
</evidence>
<dbReference type="InterPro" id="IPR003462">
    <property type="entry name" value="ODC_Mu_crystall"/>
</dbReference>
<dbReference type="Gene3D" id="3.40.50.720">
    <property type="entry name" value="NAD(P)-binding Rossmann-like Domain"/>
    <property type="match status" value="1"/>
</dbReference>
<dbReference type="SUPFAM" id="SSF51735">
    <property type="entry name" value="NAD(P)-binding Rossmann-fold domains"/>
    <property type="match status" value="1"/>
</dbReference>
<dbReference type="GO" id="GO:0016491">
    <property type="term" value="F:oxidoreductase activity"/>
    <property type="evidence" value="ECO:0007669"/>
    <property type="project" value="UniProtKB-ARBA"/>
</dbReference>
<sequence length="375" mass="40286">MATATPPPPVLISTTTIHSLITHESLIRHLRSTLPHLSAAVHSPLRHAHQTSPNSSLLLMPSWSSSPSLPYIGTKLVTHHPANSSLSMPGVHAVYVLFCSATGRPLATMDATDLTLYRTACVSALASSHLSREDSNTLVMVGAGQLAPHLIKAHLSVRPKIKRVVVWNRTIEKAQKLVIQLRNDDIALQGEVSFECCSGCLDEAVRTADIICCATNSKTPLVRGVDLRSGAHLDLVGSFTPSMRECDDAAIARGRVYVDNEGAVEEAGELVGAFERGVIGRDVIVGDLVGLIKGDVQGRRDLGEITVFKSVGSAVVDLLSAQLVYENLCGITRGGRAPPRSPHADRFLASHILRPETEEDEKPIENRGCEPPSRP</sequence>
<evidence type="ECO:0000256" key="2">
    <source>
        <dbReference type="SAM" id="MobiDB-lite"/>
    </source>
</evidence>
<dbReference type="NCBIfam" id="NF004793">
    <property type="entry name" value="PRK06141.1"/>
    <property type="match status" value="1"/>
</dbReference>
<feature type="region of interest" description="Disordered" evidence="2">
    <location>
        <begin position="351"/>
        <end position="375"/>
    </location>
</feature>
<evidence type="ECO:0000256" key="1">
    <source>
        <dbReference type="ARBA" id="ARBA00008903"/>
    </source>
</evidence>